<feature type="transmembrane region" description="Helical" evidence="9">
    <location>
        <begin position="632"/>
        <end position="655"/>
    </location>
</feature>
<dbReference type="STRING" id="1882918.BCY86_01535"/>
<dbReference type="PANTHER" id="PTHR30081:SF1">
    <property type="entry name" value="PROTEIN TRANSLOCASE SUBUNIT SECD"/>
    <property type="match status" value="1"/>
</dbReference>
<evidence type="ECO:0000256" key="1">
    <source>
        <dbReference type="ARBA" id="ARBA00004651"/>
    </source>
</evidence>
<dbReference type="InterPro" id="IPR055344">
    <property type="entry name" value="SecD_SecF_C_bact"/>
</dbReference>
<sequence length="673" mass="74781">MNPSKRSLLFFTVAVIAAGCLAYRFDLFWGVVSSLFVFVWLLVVWLPIMNGVWRLKVGLVAAVVLITFLVLWPTLKNFSGGRISCPAYVADHIRFEIVPGLDLRGGLRLVYTVEGEEAVRDKRDRFAEEIRHELADVFQIRSNSSNIPLTREDMAQLEEKVHVSVPETNAVRLMFKDKVDIGDIEERFRKHFLVDLLLIPGPSSEEITFKIRPDVIAQIQERAVQQAKEIVHRRIDELGLREAQVTSREEDIIVEIPGENRQTFEEIKEIIRRTARLEFKIVDDETDFFGRIPAESIPSQEGVVIQAEDAPNGPGRNTLSHYAYIKKNPQETMAEVLDRFKKWVATLSVPDDHQVGFQAVSEYNPEIGRMEEGGWRTYYLFSHADLTGESITDAMIVHDRDQGVGQYYVSLTFSPSGADRFEKVTGVNVRRRFAILLDGIIDSAPVIKSKIAGGRASITLGAAAPEQQLENARKLELVLRSGALPAPLVLSNESMIGPSLGRDSIALGIKGMVASSALVLVFMLFYYHWAGIIADVAVLFNLFLQLAILASFNATMTLPGIAGLALTIGMSVDANVLINERIREELRRGRRSRTAIEAGYTKAFSSILDGHVTVFISGLILAQHGSGPVKGFAVTLIVGILTSLFTGVFCTRLVFDWWVQGTRAKRLSVGGGL</sequence>
<proteinExistence type="inferred from homology"/>
<feature type="transmembrane region" description="Helical" evidence="9">
    <location>
        <begin position="599"/>
        <end position="620"/>
    </location>
</feature>
<feature type="transmembrane region" description="Helical" evidence="9">
    <location>
        <begin position="57"/>
        <end position="75"/>
    </location>
</feature>
<dbReference type="Gene3D" id="3.30.70.3220">
    <property type="match status" value="1"/>
</dbReference>
<dbReference type="Gene3D" id="3.30.1360.200">
    <property type="match status" value="1"/>
</dbReference>
<evidence type="ECO:0000259" key="12">
    <source>
        <dbReference type="Pfam" id="PF22599"/>
    </source>
</evidence>
<dbReference type="PANTHER" id="PTHR30081">
    <property type="entry name" value="PROTEIN-EXPORT MEMBRANE PROTEIN SEC"/>
    <property type="match status" value="1"/>
</dbReference>
<evidence type="ECO:0000256" key="8">
    <source>
        <dbReference type="ARBA" id="ARBA00023136"/>
    </source>
</evidence>
<evidence type="ECO:0000256" key="3">
    <source>
        <dbReference type="ARBA" id="ARBA00022475"/>
    </source>
</evidence>
<evidence type="ECO:0000256" key="7">
    <source>
        <dbReference type="ARBA" id="ARBA00023010"/>
    </source>
</evidence>
<dbReference type="InterPro" id="IPR048631">
    <property type="entry name" value="SecD_1st"/>
</dbReference>
<dbReference type="NCBIfam" id="TIGR00916">
    <property type="entry name" value="2A0604s01"/>
    <property type="match status" value="1"/>
</dbReference>
<evidence type="ECO:0000256" key="5">
    <source>
        <dbReference type="ARBA" id="ARBA00022927"/>
    </source>
</evidence>
<keyword evidence="3 9" id="KW-1003">Cell membrane</keyword>
<dbReference type="HAMAP" id="MF_01463_B">
    <property type="entry name" value="SecD_B"/>
    <property type="match status" value="1"/>
</dbReference>
<keyword evidence="7 9" id="KW-0811">Translocation</keyword>
<dbReference type="GO" id="GO:0006605">
    <property type="term" value="P:protein targeting"/>
    <property type="evidence" value="ECO:0007669"/>
    <property type="project" value="UniProtKB-UniRule"/>
</dbReference>
<feature type="domain" description="Protein translocase subunit SecDF P1" evidence="11">
    <location>
        <begin position="224"/>
        <end position="284"/>
    </location>
</feature>
<dbReference type="Pfam" id="PF22599">
    <property type="entry name" value="SecDF_P1_head"/>
    <property type="match status" value="1"/>
</dbReference>
<dbReference type="InterPro" id="IPR005791">
    <property type="entry name" value="SecD"/>
</dbReference>
<name>A0A1L6MVE7_9BACT</name>
<dbReference type="EMBL" id="CP016908">
    <property type="protein sequence ID" value="APR99510.1"/>
    <property type="molecule type" value="Genomic_DNA"/>
</dbReference>
<dbReference type="KEGG" id="pabo:BCY86_01535"/>
<dbReference type="Gene3D" id="1.20.1640.10">
    <property type="entry name" value="Multidrug efflux transporter AcrB transmembrane domain"/>
    <property type="match status" value="1"/>
</dbReference>
<dbReference type="GO" id="GO:0005886">
    <property type="term" value="C:plasma membrane"/>
    <property type="evidence" value="ECO:0007669"/>
    <property type="project" value="UniProtKB-SubCell"/>
</dbReference>
<comment type="function">
    <text evidence="9">Part of the Sec protein translocase complex. Interacts with the SecYEG preprotein conducting channel. SecDF uses the proton motive force (PMF) to complete protein translocation after the ATP-dependent function of SecA.</text>
</comment>
<evidence type="ECO:0000256" key="2">
    <source>
        <dbReference type="ARBA" id="ARBA00022448"/>
    </source>
</evidence>
<comment type="caution">
    <text evidence="9">Lacks conserved residue(s) required for the propagation of feature annotation.</text>
</comment>
<keyword evidence="2 9" id="KW-0813">Transport</keyword>
<dbReference type="GO" id="GO:0015450">
    <property type="term" value="F:protein-transporting ATPase activity"/>
    <property type="evidence" value="ECO:0007669"/>
    <property type="project" value="InterPro"/>
</dbReference>
<comment type="subcellular location">
    <subcellularLocation>
        <location evidence="1 9">Cell membrane</location>
        <topology evidence="1 9">Multi-pass membrane protein</topology>
    </subcellularLocation>
</comment>
<dbReference type="GO" id="GO:0065002">
    <property type="term" value="P:intracellular protein transmembrane transport"/>
    <property type="evidence" value="ECO:0007669"/>
    <property type="project" value="UniProtKB-UniRule"/>
</dbReference>
<evidence type="ECO:0000259" key="10">
    <source>
        <dbReference type="Pfam" id="PF02355"/>
    </source>
</evidence>
<accession>A0A1L6MVE7</accession>
<dbReference type="SUPFAM" id="SSF82866">
    <property type="entry name" value="Multidrug efflux transporter AcrB transmembrane domain"/>
    <property type="match status" value="1"/>
</dbReference>
<feature type="transmembrane region" description="Helical" evidence="9">
    <location>
        <begin position="32"/>
        <end position="50"/>
    </location>
</feature>
<evidence type="ECO:0000256" key="6">
    <source>
        <dbReference type="ARBA" id="ARBA00022989"/>
    </source>
</evidence>
<feature type="domain" description="Protein export membrane protein SecD/SecF C-terminal" evidence="10">
    <location>
        <begin position="492"/>
        <end position="658"/>
    </location>
</feature>
<dbReference type="OrthoDB" id="9805019at2"/>
<evidence type="ECO:0000256" key="4">
    <source>
        <dbReference type="ARBA" id="ARBA00022692"/>
    </source>
</evidence>
<dbReference type="GO" id="GO:0043952">
    <property type="term" value="P:protein transport by the Sec complex"/>
    <property type="evidence" value="ECO:0007669"/>
    <property type="project" value="UniProtKB-UniRule"/>
</dbReference>
<evidence type="ECO:0000259" key="11">
    <source>
        <dbReference type="Pfam" id="PF21760"/>
    </source>
</evidence>
<gene>
    <name evidence="9" type="primary">secD</name>
    <name evidence="13" type="ORF">BCY86_01535</name>
</gene>
<keyword evidence="5 9" id="KW-0653">Protein transport</keyword>
<dbReference type="Pfam" id="PF21760">
    <property type="entry name" value="SecD_1st"/>
    <property type="match status" value="1"/>
</dbReference>
<dbReference type="InterPro" id="IPR022813">
    <property type="entry name" value="SecD/SecF_arch_bac"/>
</dbReference>
<comment type="similarity">
    <text evidence="9">Belongs to the SecD/SecF family. SecD subfamily.</text>
</comment>
<evidence type="ECO:0000313" key="14">
    <source>
        <dbReference type="Proteomes" id="UP000185544"/>
    </source>
</evidence>
<dbReference type="InterPro" id="IPR048634">
    <property type="entry name" value="SecD_SecF_C"/>
</dbReference>
<dbReference type="AlphaFoldDB" id="A0A1L6MVE7"/>
<evidence type="ECO:0000256" key="9">
    <source>
        <dbReference type="HAMAP-Rule" id="MF_01463"/>
    </source>
</evidence>
<feature type="transmembrane region" description="Helical" evidence="9">
    <location>
        <begin position="558"/>
        <end position="578"/>
    </location>
</feature>
<dbReference type="InterPro" id="IPR054384">
    <property type="entry name" value="SecDF_P1_head"/>
</dbReference>
<keyword evidence="4 9" id="KW-0812">Transmembrane</keyword>
<organism evidence="13 14">
    <name type="scientific">Pajaroellobacter abortibovis</name>
    <dbReference type="NCBI Taxonomy" id="1882918"/>
    <lineage>
        <taxon>Bacteria</taxon>
        <taxon>Pseudomonadati</taxon>
        <taxon>Myxococcota</taxon>
        <taxon>Polyangia</taxon>
        <taxon>Polyangiales</taxon>
        <taxon>Polyangiaceae</taxon>
    </lineage>
</organism>
<keyword evidence="8 9" id="KW-0472">Membrane</keyword>
<keyword evidence="14" id="KW-1185">Reference proteome</keyword>
<feature type="transmembrane region" description="Helical" evidence="9">
    <location>
        <begin position="505"/>
        <end position="525"/>
    </location>
</feature>
<dbReference type="PROSITE" id="PS51257">
    <property type="entry name" value="PROKAR_LIPOPROTEIN"/>
    <property type="match status" value="1"/>
</dbReference>
<comment type="subunit">
    <text evidence="9">Forms a complex with SecF. Part of the essential Sec protein translocation apparatus which comprises SecA, SecYEG and auxiliary proteins SecDF. Other proteins may also be involved.</text>
</comment>
<reference evidence="13 14" key="1">
    <citation type="submission" date="2016-08" db="EMBL/GenBank/DDBJ databases">
        <title>Identification and validation of antigenic proteins from Pajaroellobacter abortibovis using de-novo genome sequence assembly and reverse vaccinology.</title>
        <authorList>
            <person name="Welly B.T."/>
            <person name="Miller M.R."/>
            <person name="Stott J.L."/>
            <person name="Blanchard M.T."/>
            <person name="Islas-Trejo A.D."/>
            <person name="O'Rourke S.M."/>
            <person name="Young A.E."/>
            <person name="Medrano J.F."/>
            <person name="Van Eenennaam A.L."/>
        </authorList>
    </citation>
    <scope>NUCLEOTIDE SEQUENCE [LARGE SCALE GENOMIC DNA]</scope>
    <source>
        <strain evidence="13 14">BTF92-0548A/99-0131</strain>
    </source>
</reference>
<dbReference type="RefSeq" id="WP_075276157.1">
    <property type="nucleotide sequence ID" value="NZ_CP016908.1"/>
</dbReference>
<feature type="domain" description="SecDF P1 head subdomain" evidence="12">
    <location>
        <begin position="377"/>
        <end position="486"/>
    </location>
</feature>
<dbReference type="Pfam" id="PF02355">
    <property type="entry name" value="SecD_SecF_C"/>
    <property type="match status" value="1"/>
</dbReference>
<keyword evidence="6 9" id="KW-1133">Transmembrane helix</keyword>
<dbReference type="NCBIfam" id="TIGR01129">
    <property type="entry name" value="secD"/>
    <property type="match status" value="1"/>
</dbReference>
<dbReference type="FunFam" id="1.20.1640.10:FF:000004">
    <property type="entry name" value="Protein translocase subunit SecD"/>
    <property type="match status" value="1"/>
</dbReference>
<protein>
    <recommendedName>
        <fullName evidence="9">Protein translocase subunit SecD</fullName>
    </recommendedName>
</protein>
<feature type="transmembrane region" description="Helical" evidence="9">
    <location>
        <begin position="532"/>
        <end position="552"/>
    </location>
</feature>
<dbReference type="Proteomes" id="UP000185544">
    <property type="component" value="Chromosome"/>
</dbReference>
<evidence type="ECO:0000313" key="13">
    <source>
        <dbReference type="EMBL" id="APR99510.1"/>
    </source>
</evidence>